<sequence>METAIALRRVGAHGQLACLLLPPLLTLLILFVAPISLMAVYGFWAVDENYLIQPSLQLTQYEKIAGDPLYLGTLASSAGMALLTTIGSLALALPLAYYIVRFVSPRWRVLLVLALIVPGWVSVLIRTYSWNLVIGEAGLMNWLLISAGVIDEPIKLLFTKTSVVIGLIYIYLPYMLVPIYASIERLDNSVLEAAENLGADPFRRFLYVTLPLIAPGIVAGCVITFIPAVGEYVVPNMLGGLKGMMYGNLITTAFSNFDWPFGAALSMVLLASILACLLIVGRFLDVNRSMLGHE</sequence>
<dbReference type="PROSITE" id="PS50928">
    <property type="entry name" value="ABC_TM1"/>
    <property type="match status" value="1"/>
</dbReference>
<keyword evidence="6 8" id="KW-1133">Transmembrane helix</keyword>
<evidence type="ECO:0000256" key="7">
    <source>
        <dbReference type="ARBA" id="ARBA00023136"/>
    </source>
</evidence>
<dbReference type="Pfam" id="PF00528">
    <property type="entry name" value="BPD_transp_1"/>
    <property type="match status" value="1"/>
</dbReference>
<keyword evidence="5 8" id="KW-0812">Transmembrane</keyword>
<dbReference type="GO" id="GO:0055085">
    <property type="term" value="P:transmembrane transport"/>
    <property type="evidence" value="ECO:0007669"/>
    <property type="project" value="InterPro"/>
</dbReference>
<feature type="transmembrane region" description="Helical" evidence="8">
    <location>
        <begin position="78"/>
        <end position="100"/>
    </location>
</feature>
<dbReference type="Proteomes" id="UP000220353">
    <property type="component" value="Unassembled WGS sequence"/>
</dbReference>
<keyword evidence="7 8" id="KW-0472">Membrane</keyword>
<feature type="transmembrane region" description="Helical" evidence="8">
    <location>
        <begin position="205"/>
        <end position="226"/>
    </location>
</feature>
<dbReference type="GO" id="GO:0005886">
    <property type="term" value="C:plasma membrane"/>
    <property type="evidence" value="ECO:0007669"/>
    <property type="project" value="UniProtKB-SubCell"/>
</dbReference>
<evidence type="ECO:0000256" key="5">
    <source>
        <dbReference type="ARBA" id="ARBA00022692"/>
    </source>
</evidence>
<feature type="transmembrane region" description="Helical" evidence="8">
    <location>
        <begin position="20"/>
        <end position="44"/>
    </location>
</feature>
<protein>
    <submittedName>
        <fullName evidence="10">Putrescine/spermidine ABC transporter permease</fullName>
    </submittedName>
</protein>
<feature type="transmembrane region" description="Helical" evidence="8">
    <location>
        <begin position="263"/>
        <end position="284"/>
    </location>
</feature>
<keyword evidence="3 8" id="KW-0813">Transport</keyword>
<proteinExistence type="inferred from homology"/>
<evidence type="ECO:0000256" key="1">
    <source>
        <dbReference type="ARBA" id="ARBA00004651"/>
    </source>
</evidence>
<dbReference type="EMBL" id="NWTC01000011">
    <property type="protein sequence ID" value="PDT46887.1"/>
    <property type="molecule type" value="Genomic_DNA"/>
</dbReference>
<dbReference type="Gene3D" id="1.10.3720.10">
    <property type="entry name" value="MetI-like"/>
    <property type="match status" value="1"/>
</dbReference>
<evidence type="ECO:0000313" key="11">
    <source>
        <dbReference type="Proteomes" id="UP000220353"/>
    </source>
</evidence>
<feature type="transmembrane region" description="Helical" evidence="8">
    <location>
        <begin position="107"/>
        <end position="125"/>
    </location>
</feature>
<comment type="subcellular location">
    <subcellularLocation>
        <location evidence="1 8">Cell membrane</location>
        <topology evidence="1 8">Multi-pass membrane protein</topology>
    </subcellularLocation>
</comment>
<dbReference type="CDD" id="cd06261">
    <property type="entry name" value="TM_PBP2"/>
    <property type="match status" value="1"/>
</dbReference>
<comment type="caution">
    <text evidence="10">The sequence shown here is derived from an EMBL/GenBank/DDBJ whole genome shotgun (WGS) entry which is preliminary data.</text>
</comment>
<dbReference type="SUPFAM" id="SSF161098">
    <property type="entry name" value="MetI-like"/>
    <property type="match status" value="1"/>
</dbReference>
<dbReference type="AlphaFoldDB" id="A0A2A6LX25"/>
<evidence type="ECO:0000256" key="6">
    <source>
        <dbReference type="ARBA" id="ARBA00022989"/>
    </source>
</evidence>
<organism evidence="10 11">
    <name type="scientific">Rhizobium fredii</name>
    <name type="common">Sinorhizobium fredii</name>
    <dbReference type="NCBI Taxonomy" id="380"/>
    <lineage>
        <taxon>Bacteria</taxon>
        <taxon>Pseudomonadati</taxon>
        <taxon>Pseudomonadota</taxon>
        <taxon>Alphaproteobacteria</taxon>
        <taxon>Hyphomicrobiales</taxon>
        <taxon>Rhizobiaceae</taxon>
        <taxon>Sinorhizobium/Ensifer group</taxon>
        <taxon>Sinorhizobium</taxon>
    </lineage>
</organism>
<dbReference type="RefSeq" id="WP_042778591.1">
    <property type="nucleotide sequence ID" value="NZ_NWTC01000011.1"/>
</dbReference>
<dbReference type="InterPro" id="IPR000515">
    <property type="entry name" value="MetI-like"/>
</dbReference>
<feature type="transmembrane region" description="Helical" evidence="8">
    <location>
        <begin position="162"/>
        <end position="183"/>
    </location>
</feature>
<evidence type="ECO:0000313" key="10">
    <source>
        <dbReference type="EMBL" id="PDT46887.1"/>
    </source>
</evidence>
<evidence type="ECO:0000256" key="3">
    <source>
        <dbReference type="ARBA" id="ARBA00022448"/>
    </source>
</evidence>
<comment type="similarity">
    <text evidence="2">Belongs to the binding-protein-dependent transport system permease family. CysTW subfamily.</text>
</comment>
<dbReference type="PANTHER" id="PTHR42929:SF1">
    <property type="entry name" value="INNER MEMBRANE ABC TRANSPORTER PERMEASE PROTEIN YDCU-RELATED"/>
    <property type="match status" value="1"/>
</dbReference>
<accession>A0A2A6LX25</accession>
<name>A0A2A6LX25_RHIFR</name>
<feature type="domain" description="ABC transmembrane type-1" evidence="9">
    <location>
        <begin position="74"/>
        <end position="280"/>
    </location>
</feature>
<evidence type="ECO:0000256" key="2">
    <source>
        <dbReference type="ARBA" id="ARBA00007069"/>
    </source>
</evidence>
<dbReference type="PANTHER" id="PTHR42929">
    <property type="entry name" value="INNER MEMBRANE ABC TRANSPORTER PERMEASE PROTEIN YDCU-RELATED-RELATED"/>
    <property type="match status" value="1"/>
</dbReference>
<keyword evidence="4" id="KW-1003">Cell membrane</keyword>
<gene>
    <name evidence="10" type="ORF">CO661_16745</name>
</gene>
<evidence type="ECO:0000259" key="9">
    <source>
        <dbReference type="PROSITE" id="PS50928"/>
    </source>
</evidence>
<evidence type="ECO:0000256" key="8">
    <source>
        <dbReference type="RuleBase" id="RU363032"/>
    </source>
</evidence>
<dbReference type="InterPro" id="IPR035906">
    <property type="entry name" value="MetI-like_sf"/>
</dbReference>
<evidence type="ECO:0000256" key="4">
    <source>
        <dbReference type="ARBA" id="ARBA00022475"/>
    </source>
</evidence>
<reference evidence="10 11" key="1">
    <citation type="submission" date="2017-09" db="EMBL/GenBank/DDBJ databases">
        <title>Comparative genomics of rhizobia isolated from Phaseolus vulgaris in China.</title>
        <authorList>
            <person name="Tong W."/>
        </authorList>
    </citation>
    <scope>NUCLEOTIDE SEQUENCE [LARGE SCALE GENOMIC DNA]</scope>
    <source>
        <strain evidence="10 11">PCH1</strain>
    </source>
</reference>